<sequence>MQMFERHYYCLIAGLPDLVLNDKKSLPFQDVREMLNRDLHPSDRVLCDQLCLPFDHLNIVNALFHPEKAFHPMALFHKELIDLLIDKKEIENPLRQAFPDYIQSTLDQWFTATDPMHEKQVIMALQNGYYRMLSQSSNAFMNNWSEFDSNLRNVMAALNGRKYNLAFDDDLIGDNEITEALKKNRSRDFGLSSLIPGLDAWIQLHENTNLVDRELQLDTLRWKFIDDATFFNYFTIEKVLAFLLKIMIIERWMVLDSARGRELFNRLLQELQAGYEIPDEFKVRHGK</sequence>
<proteinExistence type="predicted"/>
<name>A0A2W7NK62_9BACT</name>
<gene>
    <name evidence="1" type="ORF">LX69_02609</name>
</gene>
<keyword evidence="2" id="KW-1185">Reference proteome</keyword>
<accession>A0A2W7NK62</accession>
<dbReference type="RefSeq" id="WP_111446449.1">
    <property type="nucleotide sequence ID" value="NZ_QKZK01000024.1"/>
</dbReference>
<organism evidence="1 2">
    <name type="scientific">Breznakibacter xylanolyticus</name>
    <dbReference type="NCBI Taxonomy" id="990"/>
    <lineage>
        <taxon>Bacteria</taxon>
        <taxon>Pseudomonadati</taxon>
        <taxon>Bacteroidota</taxon>
        <taxon>Bacteroidia</taxon>
        <taxon>Marinilabiliales</taxon>
        <taxon>Marinilabiliaceae</taxon>
        <taxon>Breznakibacter</taxon>
    </lineage>
</organism>
<dbReference type="Pfam" id="PF10962">
    <property type="entry name" value="DUF2764"/>
    <property type="match status" value="1"/>
</dbReference>
<dbReference type="InterPro" id="IPR024492">
    <property type="entry name" value="DUF2764"/>
</dbReference>
<evidence type="ECO:0000313" key="1">
    <source>
        <dbReference type="EMBL" id="PZX13576.1"/>
    </source>
</evidence>
<comment type="caution">
    <text evidence="1">The sequence shown here is derived from an EMBL/GenBank/DDBJ whole genome shotgun (WGS) entry which is preliminary data.</text>
</comment>
<dbReference type="OrthoDB" id="9813754at2"/>
<dbReference type="Proteomes" id="UP000249239">
    <property type="component" value="Unassembled WGS sequence"/>
</dbReference>
<dbReference type="EMBL" id="QKZK01000024">
    <property type="protein sequence ID" value="PZX13576.1"/>
    <property type="molecule type" value="Genomic_DNA"/>
</dbReference>
<evidence type="ECO:0000313" key="2">
    <source>
        <dbReference type="Proteomes" id="UP000249239"/>
    </source>
</evidence>
<protein>
    <submittedName>
        <fullName evidence="1">Uncharacterized protein DUF2764</fullName>
    </submittedName>
</protein>
<reference evidence="1 2" key="1">
    <citation type="submission" date="2018-06" db="EMBL/GenBank/DDBJ databases">
        <title>Genomic Encyclopedia of Archaeal and Bacterial Type Strains, Phase II (KMG-II): from individual species to whole genera.</title>
        <authorList>
            <person name="Goeker M."/>
        </authorList>
    </citation>
    <scope>NUCLEOTIDE SEQUENCE [LARGE SCALE GENOMIC DNA]</scope>
    <source>
        <strain evidence="1 2">DSM 6779</strain>
    </source>
</reference>
<dbReference type="AlphaFoldDB" id="A0A2W7NK62"/>